<reference evidence="2" key="1">
    <citation type="submission" date="2021-01" db="EMBL/GenBank/DDBJ databases">
        <authorList>
            <consortium name="Aspergillus luchuensis mut. kawachii IFO 4304 genome sequencing consortium"/>
            <person name="Kazuki M."/>
            <person name="Futagami T."/>
        </authorList>
    </citation>
    <scope>NUCLEOTIDE SEQUENCE</scope>
    <source>
        <strain evidence="2">IFO 4308</strain>
    </source>
</reference>
<feature type="region of interest" description="Disordered" evidence="1">
    <location>
        <begin position="81"/>
        <end position="100"/>
    </location>
</feature>
<name>A0A7R8A2P0_ASPKA</name>
<evidence type="ECO:0000313" key="2">
    <source>
        <dbReference type="EMBL" id="BCS02230.1"/>
    </source>
</evidence>
<gene>
    <name evidence="2" type="ORF">AKAW2_60494S</name>
</gene>
<proteinExistence type="predicted"/>
<dbReference type="KEGG" id="aluc:AKAW2_60494S"/>
<evidence type="ECO:0000256" key="1">
    <source>
        <dbReference type="SAM" id="MobiDB-lite"/>
    </source>
</evidence>
<evidence type="ECO:0000313" key="3">
    <source>
        <dbReference type="Proteomes" id="UP000661280"/>
    </source>
</evidence>
<dbReference type="Proteomes" id="UP000661280">
    <property type="component" value="Chromosome 6"/>
</dbReference>
<dbReference type="AlphaFoldDB" id="A0A7R8A2P0"/>
<organism evidence="2 3">
    <name type="scientific">Aspergillus kawachii</name>
    <name type="common">White koji mold</name>
    <name type="synonym">Aspergillus awamori var. kawachi</name>
    <dbReference type="NCBI Taxonomy" id="1069201"/>
    <lineage>
        <taxon>Eukaryota</taxon>
        <taxon>Fungi</taxon>
        <taxon>Dikarya</taxon>
        <taxon>Ascomycota</taxon>
        <taxon>Pezizomycotina</taxon>
        <taxon>Eurotiomycetes</taxon>
        <taxon>Eurotiomycetidae</taxon>
        <taxon>Eurotiales</taxon>
        <taxon>Aspergillaceae</taxon>
        <taxon>Aspergillus</taxon>
        <taxon>Aspergillus subgen. Circumdati</taxon>
    </lineage>
</organism>
<sequence length="100" mass="11378">MGWLEPYKPVRGEVHNDDKGVVTFSNWWKSGTGLVIRAMHHQRKWIPPRLTGTPIKTELRILQSGIWYTVFVASTGTDQMNSHICTTGRSRRSEPNGAED</sequence>
<keyword evidence="3" id="KW-1185">Reference proteome</keyword>
<protein>
    <submittedName>
        <fullName evidence="2">Uncharacterized protein</fullName>
    </submittedName>
</protein>
<reference evidence="2" key="2">
    <citation type="submission" date="2021-02" db="EMBL/GenBank/DDBJ databases">
        <title>Aspergillus luchuensis mut. kawachii IFO 4304 genome sequence.</title>
        <authorList>
            <person name="Mori K."/>
            <person name="Kadooka C."/>
            <person name="Goto M."/>
            <person name="Futagami T."/>
        </authorList>
    </citation>
    <scope>NUCLEOTIDE SEQUENCE</scope>
    <source>
        <strain evidence="2">IFO 4308</strain>
    </source>
</reference>
<accession>A0A7R8A2P0</accession>
<dbReference type="RefSeq" id="XP_041545992.1">
    <property type="nucleotide sequence ID" value="XM_041692626.1"/>
</dbReference>
<dbReference type="EMBL" id="AP024430">
    <property type="protein sequence ID" value="BCS02230.1"/>
    <property type="molecule type" value="Genomic_DNA"/>
</dbReference>
<dbReference type="GeneID" id="64963551"/>